<keyword evidence="3" id="KW-0808">Transferase</keyword>
<dbReference type="InterPro" id="IPR011639">
    <property type="entry name" value="MethylTrfase_TaqI-like_dom"/>
</dbReference>
<keyword evidence="8" id="KW-1185">Reference proteome</keyword>
<dbReference type="Pfam" id="PF07669">
    <property type="entry name" value="Eco57I"/>
    <property type="match status" value="1"/>
</dbReference>
<dbReference type="PRINTS" id="PR00507">
    <property type="entry name" value="N12N6MTFRASE"/>
</dbReference>
<evidence type="ECO:0000256" key="5">
    <source>
        <dbReference type="ARBA" id="ARBA00047942"/>
    </source>
</evidence>
<feature type="domain" description="Type II methyltransferase M.TaqI-like" evidence="6">
    <location>
        <begin position="405"/>
        <end position="647"/>
    </location>
</feature>
<evidence type="ECO:0000313" key="8">
    <source>
        <dbReference type="Proteomes" id="UP000027463"/>
    </source>
</evidence>
<keyword evidence="4" id="KW-0949">S-adenosyl-L-methionine</keyword>
<gene>
    <name evidence="7" type="ORF">SMB34_04230</name>
</gene>
<evidence type="ECO:0000313" key="7">
    <source>
        <dbReference type="EMBL" id="KEO55622.1"/>
    </source>
</evidence>
<name>A0ABR4TLT5_9PROT</name>
<protein>
    <recommendedName>
        <fullName evidence="1">site-specific DNA-methyltransferase (adenine-specific)</fullName>
        <ecNumber evidence="1">2.1.1.72</ecNumber>
    </recommendedName>
</protein>
<dbReference type="RefSeq" id="WP_037990357.1">
    <property type="nucleotide sequence ID" value="NZ_AUNC01000023.1"/>
</dbReference>
<organism evidence="7 8">
    <name type="scientific">Thalassospira permensis NBRC 106175</name>
    <dbReference type="NCBI Taxonomy" id="1353532"/>
    <lineage>
        <taxon>Bacteria</taxon>
        <taxon>Pseudomonadati</taxon>
        <taxon>Pseudomonadota</taxon>
        <taxon>Alphaproteobacteria</taxon>
        <taxon>Rhodospirillales</taxon>
        <taxon>Thalassospiraceae</taxon>
        <taxon>Thalassospira</taxon>
    </lineage>
</organism>
<dbReference type="PROSITE" id="PS00092">
    <property type="entry name" value="N6_MTASE"/>
    <property type="match status" value="1"/>
</dbReference>
<dbReference type="PANTHER" id="PTHR33841:SF1">
    <property type="entry name" value="DNA METHYLTRANSFERASE A"/>
    <property type="match status" value="1"/>
</dbReference>
<comment type="catalytic activity">
    <reaction evidence="5">
        <text>a 2'-deoxyadenosine in DNA + S-adenosyl-L-methionine = an N(6)-methyl-2'-deoxyadenosine in DNA + S-adenosyl-L-homocysteine + H(+)</text>
        <dbReference type="Rhea" id="RHEA:15197"/>
        <dbReference type="Rhea" id="RHEA-COMP:12418"/>
        <dbReference type="Rhea" id="RHEA-COMP:12419"/>
        <dbReference type="ChEBI" id="CHEBI:15378"/>
        <dbReference type="ChEBI" id="CHEBI:57856"/>
        <dbReference type="ChEBI" id="CHEBI:59789"/>
        <dbReference type="ChEBI" id="CHEBI:90615"/>
        <dbReference type="ChEBI" id="CHEBI:90616"/>
        <dbReference type="EC" id="2.1.1.72"/>
    </reaction>
</comment>
<dbReference type="InterPro" id="IPR050953">
    <property type="entry name" value="N4_N6_ade-DNA_methylase"/>
</dbReference>
<dbReference type="PANTHER" id="PTHR33841">
    <property type="entry name" value="DNA METHYLTRANSFERASE YEEA-RELATED"/>
    <property type="match status" value="1"/>
</dbReference>
<evidence type="ECO:0000256" key="4">
    <source>
        <dbReference type="ARBA" id="ARBA00022691"/>
    </source>
</evidence>
<keyword evidence="2" id="KW-0489">Methyltransferase</keyword>
<evidence type="ECO:0000256" key="2">
    <source>
        <dbReference type="ARBA" id="ARBA00022603"/>
    </source>
</evidence>
<dbReference type="Gene3D" id="3.40.50.150">
    <property type="entry name" value="Vaccinia Virus protein VP39"/>
    <property type="match status" value="1"/>
</dbReference>
<dbReference type="InterPro" id="IPR002052">
    <property type="entry name" value="DNA_methylase_N6_adenine_CS"/>
</dbReference>
<dbReference type="EC" id="2.1.1.72" evidence="1"/>
<evidence type="ECO:0000256" key="3">
    <source>
        <dbReference type="ARBA" id="ARBA00022679"/>
    </source>
</evidence>
<dbReference type="SUPFAM" id="SSF53335">
    <property type="entry name" value="S-adenosyl-L-methionine-dependent methyltransferases"/>
    <property type="match status" value="1"/>
</dbReference>
<evidence type="ECO:0000259" key="6">
    <source>
        <dbReference type="Pfam" id="PF07669"/>
    </source>
</evidence>
<accession>A0ABR4TLT5</accession>
<dbReference type="InterPro" id="IPR029063">
    <property type="entry name" value="SAM-dependent_MTases_sf"/>
</dbReference>
<evidence type="ECO:0000256" key="1">
    <source>
        <dbReference type="ARBA" id="ARBA00011900"/>
    </source>
</evidence>
<sequence>MPADNIFNHAYTERLFHDLKSANTESAKKERFLQYLTIAFSDDNGAQQLVSALALGAERVVANIPRGERKSYGRADTQTETIIIEWEKDLAKTGEHAKHQLEEYLEGNWRSGQNYRFILIATDGIRWVRYAPDWSRLENKQFSLGSSFRLRETKRFELNASSFDEFPFFLDELLFSSHPKNATLENIQYDFGDTSRAFINSIVNLQLCMSDITEQSELQVAFEQWRRFLSIAYGRFDDSPNMFLVHTYLSVFAKFIAYSVITNKPIIEDETIYNILNGTIFNNLNIERFVEDDFFHWVAATQYFNKLRPMFREINRQLQEYDFSKVEEDVLKGVYQELIDLETRHALGEYYTPDWLCENLVESLAITQTSKFLDPACGSGSFLRAIVARLRRDFPQLEAENIASQVVGIDIHPLSVLISKTNILLSIKDIISKSSKPITLHIYLANSLLVPRGSADLFSTHFQISIDNRPYTIDLSGVQSADDFDTLISFCDEMVHRFDEVLDRENFIRLISANISKETAKELPSQLYDVYTGMKLAHQQGRDSIWKFILQNSYKPVFLMHRFDFVLGNPPWLTYADITNGEYQTSLKSLSDHYSVTPANRANFPHLEIAAIFLAHSVNYFLRPSGQLAFVLPRSFLSADQHENMRSGQVHGVKLVEGWDLQGVTPLFRVPSCVLIAIKDNGPNAVRKINSSGIIGRKLTGRLRRSQAHWEEVKTKITSEPIRLYYSRLQGTRGRARSALTTEPFDTLLGGNAYSKKFHQGATIVPRNLFFVETNQIDSDSSNLNTRVINLTTSVNSDREAKKPWKGQIINARAEGKLLYRTAISRNVIPFALTCPPLVLLPLIIDHEGKSEAKFVALNSEELLARGYREASKWFYKAERIWDELKTDGNRKKKIDLTSYLNWQSKLTNQKPNARFLVLYTSSASDASAVLVDRSNFDYPFIVDHKTYWCECETEEEGHYLTAYINSGYANFMIKEFQSRGLFGPRDIHKTIVKLPFPRFNKTDDMHLALSYLGRECSILASSFSTLRNLNDLGSHALGRVRANLREQLRNELEKIDDLVEALSTGRSHATVAATRRARKAKRHKMIASLFDFEGD</sequence>
<dbReference type="EMBL" id="AUNC01000023">
    <property type="protein sequence ID" value="KEO55622.1"/>
    <property type="molecule type" value="Genomic_DNA"/>
</dbReference>
<reference evidence="7 8" key="1">
    <citation type="submission" date="2013-07" db="EMBL/GenBank/DDBJ databases">
        <title>Thalassospira permensis NBRC 106175 Genome Sequencing.</title>
        <authorList>
            <person name="Lai Q."/>
            <person name="Shao Z."/>
        </authorList>
    </citation>
    <scope>NUCLEOTIDE SEQUENCE [LARGE SCALE GENOMIC DNA]</scope>
    <source>
        <strain evidence="7 8">NBRC 106175</strain>
    </source>
</reference>
<comment type="caution">
    <text evidence="7">The sequence shown here is derived from an EMBL/GenBank/DDBJ whole genome shotgun (WGS) entry which is preliminary data.</text>
</comment>
<dbReference type="Proteomes" id="UP000027463">
    <property type="component" value="Unassembled WGS sequence"/>
</dbReference>
<proteinExistence type="predicted"/>